<evidence type="ECO:0000313" key="1">
    <source>
        <dbReference type="EMBL" id="KAI8002628.1"/>
    </source>
</evidence>
<proteinExistence type="predicted"/>
<keyword evidence="2" id="KW-1185">Reference proteome</keyword>
<evidence type="ECO:0000313" key="2">
    <source>
        <dbReference type="Proteomes" id="UP001060215"/>
    </source>
</evidence>
<protein>
    <submittedName>
        <fullName evidence="1">Uncharacterized protein</fullName>
    </submittedName>
</protein>
<organism evidence="1 2">
    <name type="scientific">Camellia lanceoleosa</name>
    <dbReference type="NCBI Taxonomy" id="1840588"/>
    <lineage>
        <taxon>Eukaryota</taxon>
        <taxon>Viridiplantae</taxon>
        <taxon>Streptophyta</taxon>
        <taxon>Embryophyta</taxon>
        <taxon>Tracheophyta</taxon>
        <taxon>Spermatophyta</taxon>
        <taxon>Magnoliopsida</taxon>
        <taxon>eudicotyledons</taxon>
        <taxon>Gunneridae</taxon>
        <taxon>Pentapetalae</taxon>
        <taxon>asterids</taxon>
        <taxon>Ericales</taxon>
        <taxon>Theaceae</taxon>
        <taxon>Camellia</taxon>
    </lineage>
</organism>
<comment type="caution">
    <text evidence="1">The sequence shown here is derived from an EMBL/GenBank/DDBJ whole genome shotgun (WGS) entry which is preliminary data.</text>
</comment>
<accession>A0ACC0GN70</accession>
<dbReference type="EMBL" id="CM045766">
    <property type="protein sequence ID" value="KAI8002628.1"/>
    <property type="molecule type" value="Genomic_DNA"/>
</dbReference>
<reference evidence="1 2" key="1">
    <citation type="journal article" date="2022" name="Plant J.">
        <title>Chromosome-level genome of Camellia lanceoleosa provides a valuable resource for understanding genome evolution and self-incompatibility.</title>
        <authorList>
            <person name="Gong W."/>
            <person name="Xiao S."/>
            <person name="Wang L."/>
            <person name="Liao Z."/>
            <person name="Chang Y."/>
            <person name="Mo W."/>
            <person name="Hu G."/>
            <person name="Li W."/>
            <person name="Zhao G."/>
            <person name="Zhu H."/>
            <person name="Hu X."/>
            <person name="Ji K."/>
            <person name="Xiang X."/>
            <person name="Song Q."/>
            <person name="Yuan D."/>
            <person name="Jin S."/>
            <person name="Zhang L."/>
        </authorList>
    </citation>
    <scope>NUCLEOTIDE SEQUENCE [LARGE SCALE GENOMIC DNA]</scope>
    <source>
        <strain evidence="1">SQ_2022a</strain>
    </source>
</reference>
<sequence length="197" mass="22111">MSSRRFSFNNRQIVSLPKTARSSVEHFGYVNTVAVSPMGHLCASGGKDGVILLWDLQHAACSSADGRQTIKNSFRRQKTQDLIDCRRRFRRSIYPFEHMAETQMRSSGNRKQSSRLQRAAPASIQIRPADWKAAIPLLSPLITSPTSHDLTVEMKSCNNQQEPAKPIVFKKWQHPAAPFSYEPAPFVPFGRTGAGDR</sequence>
<gene>
    <name evidence="1" type="ORF">LOK49_LG08G02777</name>
</gene>
<dbReference type="Proteomes" id="UP001060215">
    <property type="component" value="Chromosome 9"/>
</dbReference>
<name>A0ACC0GN70_9ERIC</name>